<gene>
    <name evidence="1" type="ORF">AB432_022870</name>
</gene>
<dbReference type="Proteomes" id="UP000036061">
    <property type="component" value="Chromosome"/>
</dbReference>
<proteinExistence type="predicted"/>
<dbReference type="RefSeq" id="WP_048034231.1">
    <property type="nucleotide sequence ID" value="NZ_CP030117.1"/>
</dbReference>
<evidence type="ECO:0000313" key="2">
    <source>
        <dbReference type="Proteomes" id="UP000036061"/>
    </source>
</evidence>
<reference evidence="1 2" key="1">
    <citation type="journal article" date="2015" name="Genome Announc.">
        <title>Draft Genome Sequence of Brevibacillus brevis DZQ7, a Plant Growth-Promoting Rhizobacterium with Broad-Spectrum Antimicrobial Activity.</title>
        <authorList>
            <person name="Hou Q."/>
            <person name="Wang C."/>
            <person name="Hou X."/>
            <person name="Xia Z."/>
            <person name="Ye J."/>
            <person name="Liu K."/>
            <person name="Liu H."/>
            <person name="Wang J."/>
            <person name="Guo H."/>
            <person name="Yu X."/>
            <person name="Yang Y."/>
            <person name="Du B."/>
            <person name="Ding Y."/>
        </authorList>
    </citation>
    <scope>NUCLEOTIDE SEQUENCE [LARGE SCALE GENOMIC DNA]</scope>
    <source>
        <strain evidence="1 2">DZQ7</strain>
    </source>
</reference>
<protein>
    <submittedName>
        <fullName evidence="1">Uncharacterized protein</fullName>
    </submittedName>
</protein>
<sequence>MRDYYLLADDGRNAQKVVPSGLGLQKENAFEQLPPISVLEVHLKGTVKRLVLDTDKIKAHQFFKVQGILEPYIVGSLEGCRVACSEFIIPFEDKTY</sequence>
<name>A0A2Z4MMK9_BREBE</name>
<dbReference type="EMBL" id="CP030117">
    <property type="protein sequence ID" value="AWX57704.1"/>
    <property type="molecule type" value="Genomic_DNA"/>
</dbReference>
<accession>A0A2Z4MMK9</accession>
<dbReference type="AlphaFoldDB" id="A0A2Z4MMK9"/>
<evidence type="ECO:0000313" key="1">
    <source>
        <dbReference type="EMBL" id="AWX57704.1"/>
    </source>
</evidence>
<organism evidence="1 2">
    <name type="scientific">Brevibacillus brevis</name>
    <name type="common">Bacillus brevis</name>
    <dbReference type="NCBI Taxonomy" id="1393"/>
    <lineage>
        <taxon>Bacteria</taxon>
        <taxon>Bacillati</taxon>
        <taxon>Bacillota</taxon>
        <taxon>Bacilli</taxon>
        <taxon>Bacillales</taxon>
        <taxon>Paenibacillaceae</taxon>
        <taxon>Brevibacillus</taxon>
    </lineage>
</organism>